<organism evidence="1 2">
    <name type="scientific">Mycena maculata</name>
    <dbReference type="NCBI Taxonomy" id="230809"/>
    <lineage>
        <taxon>Eukaryota</taxon>
        <taxon>Fungi</taxon>
        <taxon>Dikarya</taxon>
        <taxon>Basidiomycota</taxon>
        <taxon>Agaricomycotina</taxon>
        <taxon>Agaricomycetes</taxon>
        <taxon>Agaricomycetidae</taxon>
        <taxon>Agaricales</taxon>
        <taxon>Marasmiineae</taxon>
        <taxon>Mycenaceae</taxon>
        <taxon>Mycena</taxon>
    </lineage>
</organism>
<comment type="caution">
    <text evidence="1">The sequence shown here is derived from an EMBL/GenBank/DDBJ whole genome shotgun (WGS) entry which is preliminary data.</text>
</comment>
<gene>
    <name evidence="1" type="ORF">DFH07DRAFT_945490</name>
</gene>
<dbReference type="EMBL" id="JARJLG010000193">
    <property type="protein sequence ID" value="KAJ7730110.1"/>
    <property type="molecule type" value="Genomic_DNA"/>
</dbReference>
<protein>
    <submittedName>
        <fullName evidence="1">Uncharacterized protein</fullName>
    </submittedName>
</protein>
<sequence>MQVVDPIFEKKKKKKFSALSWSQEESNPRRALALSGSHYISGARSCTSYKVNGRMALSFQLPEQPVHETSYGPGRIRTPAERLHSLATFVLAVLVLVNEPDRCGSQHSKSNPTVKSTRDLRAHAVYEEFSASIQFWKRTKRNPGPFHGPRRSRTPAEHWHSLAAIILAVLAAPADLPPLYWIRTIGRRCLAATANSVAVIAGCPKEQESEDLDGDLRG</sequence>
<evidence type="ECO:0000313" key="2">
    <source>
        <dbReference type="Proteomes" id="UP001215280"/>
    </source>
</evidence>
<accession>A0AAD7HYR1</accession>
<dbReference type="Proteomes" id="UP001215280">
    <property type="component" value="Unassembled WGS sequence"/>
</dbReference>
<dbReference type="AlphaFoldDB" id="A0AAD7HYR1"/>
<keyword evidence="2" id="KW-1185">Reference proteome</keyword>
<reference evidence="1" key="1">
    <citation type="submission" date="2023-03" db="EMBL/GenBank/DDBJ databases">
        <title>Massive genome expansion in bonnet fungi (Mycena s.s.) driven by repeated elements and novel gene families across ecological guilds.</title>
        <authorList>
            <consortium name="Lawrence Berkeley National Laboratory"/>
            <person name="Harder C.B."/>
            <person name="Miyauchi S."/>
            <person name="Viragh M."/>
            <person name="Kuo A."/>
            <person name="Thoen E."/>
            <person name="Andreopoulos B."/>
            <person name="Lu D."/>
            <person name="Skrede I."/>
            <person name="Drula E."/>
            <person name="Henrissat B."/>
            <person name="Morin E."/>
            <person name="Kohler A."/>
            <person name="Barry K."/>
            <person name="LaButti K."/>
            <person name="Morin E."/>
            <person name="Salamov A."/>
            <person name="Lipzen A."/>
            <person name="Mereny Z."/>
            <person name="Hegedus B."/>
            <person name="Baldrian P."/>
            <person name="Stursova M."/>
            <person name="Weitz H."/>
            <person name="Taylor A."/>
            <person name="Grigoriev I.V."/>
            <person name="Nagy L.G."/>
            <person name="Martin F."/>
            <person name="Kauserud H."/>
        </authorList>
    </citation>
    <scope>NUCLEOTIDE SEQUENCE</scope>
    <source>
        <strain evidence="1">CBHHK188m</strain>
    </source>
</reference>
<proteinExistence type="predicted"/>
<name>A0AAD7HYR1_9AGAR</name>
<evidence type="ECO:0000313" key="1">
    <source>
        <dbReference type="EMBL" id="KAJ7730110.1"/>
    </source>
</evidence>